<dbReference type="EMBL" id="ADVG01000004">
    <property type="protein sequence ID" value="EFH80791.1"/>
    <property type="molecule type" value="Genomic_DNA"/>
</dbReference>
<dbReference type="InParanoid" id="D6U1E0"/>
<evidence type="ECO:0000313" key="3">
    <source>
        <dbReference type="Proteomes" id="UP000004508"/>
    </source>
</evidence>
<evidence type="ECO:0000313" key="2">
    <source>
        <dbReference type="EMBL" id="EFH80791.1"/>
    </source>
</evidence>
<organism evidence="2 3">
    <name type="scientific">Ktedonobacter racemifer DSM 44963</name>
    <dbReference type="NCBI Taxonomy" id="485913"/>
    <lineage>
        <taxon>Bacteria</taxon>
        <taxon>Bacillati</taxon>
        <taxon>Chloroflexota</taxon>
        <taxon>Ktedonobacteria</taxon>
        <taxon>Ktedonobacterales</taxon>
        <taxon>Ktedonobacteraceae</taxon>
        <taxon>Ktedonobacter</taxon>
    </lineage>
</organism>
<accession>D6U1E0</accession>
<comment type="caution">
    <text evidence="2">The sequence shown here is derived from an EMBL/GenBank/DDBJ whole genome shotgun (WGS) entry which is preliminary data.</text>
</comment>
<keyword evidence="3" id="KW-1185">Reference proteome</keyword>
<dbReference type="Proteomes" id="UP000004508">
    <property type="component" value="Unassembled WGS sequence"/>
</dbReference>
<name>D6U1E0_KTERA</name>
<sequence length="198" mass="21997">MQLHQVVFLKSTGGALIADITHLAVSDRRFETFLQTRVAQPSSSPSSTDYRSLVKKVGNTLLVGEATLAEVLEGLVAIEAQWSKQQVRPQTSGTQQPTAPSSQQTSHSPKDIVDIGLGYKDQRHPQWINNHDVLSAKINTLSDPQGSISLVQAIFRKREGRELVIKVIKGEKDHHQLNVILSYLEADLQKLDVEDDKR</sequence>
<reference evidence="2 3" key="1">
    <citation type="journal article" date="2011" name="Stand. Genomic Sci.">
        <title>Non-contiguous finished genome sequence and contextual data of the filamentous soil bacterium Ktedonobacter racemifer type strain (SOSP1-21).</title>
        <authorList>
            <person name="Chang Y.J."/>
            <person name="Land M."/>
            <person name="Hauser L."/>
            <person name="Chertkov O."/>
            <person name="Del Rio T.G."/>
            <person name="Nolan M."/>
            <person name="Copeland A."/>
            <person name="Tice H."/>
            <person name="Cheng J.F."/>
            <person name="Lucas S."/>
            <person name="Han C."/>
            <person name="Goodwin L."/>
            <person name="Pitluck S."/>
            <person name="Ivanova N."/>
            <person name="Ovchinikova G."/>
            <person name="Pati A."/>
            <person name="Chen A."/>
            <person name="Palaniappan K."/>
            <person name="Mavromatis K."/>
            <person name="Liolios K."/>
            <person name="Brettin T."/>
            <person name="Fiebig A."/>
            <person name="Rohde M."/>
            <person name="Abt B."/>
            <person name="Goker M."/>
            <person name="Detter J.C."/>
            <person name="Woyke T."/>
            <person name="Bristow J."/>
            <person name="Eisen J.A."/>
            <person name="Markowitz V."/>
            <person name="Hugenholtz P."/>
            <person name="Kyrpides N.C."/>
            <person name="Klenk H.P."/>
            <person name="Lapidus A."/>
        </authorList>
    </citation>
    <scope>NUCLEOTIDE SEQUENCE [LARGE SCALE GENOMIC DNA]</scope>
    <source>
        <strain evidence="3">DSM 44963</strain>
    </source>
</reference>
<gene>
    <name evidence="2" type="ORF">Krac_1413</name>
</gene>
<feature type="compositionally biased region" description="Low complexity" evidence="1">
    <location>
        <begin position="89"/>
        <end position="107"/>
    </location>
</feature>
<evidence type="ECO:0000256" key="1">
    <source>
        <dbReference type="SAM" id="MobiDB-lite"/>
    </source>
</evidence>
<feature type="region of interest" description="Disordered" evidence="1">
    <location>
        <begin position="87"/>
        <end position="111"/>
    </location>
</feature>
<dbReference type="AlphaFoldDB" id="D6U1E0"/>
<protein>
    <submittedName>
        <fullName evidence="2">Uncharacterized protein</fullName>
    </submittedName>
</protein>
<proteinExistence type="predicted"/>